<sequence>MAAQTIKIRRGTKPELVALGALSSGEMGFCTDTKEVYIGDGTANVFVGRALSGTEAARPNAGTLGRLYYVTSGTNAGYLYFDTVSAWQRVNAQKITDLTGTLDDVSDGTTYAKVKKSDITNGQVNKVSDGTNTKTAAEIKSHIDDAAKHRLINDSGTAITDLWSAQKIGNEIELAKHNIEPQASVKNRTTTAPPGSPVTGDRYIIPSGATGVWSGKQDQIAEYASGAWSYYPPQIGWTCYVDEEQKIYSWNGTAWVRTGGALQTITAGNGLTGGGQADTVTLTVGAGNGISVASTSVSAKAGKGILVNSTGIEANIDASSLVYDSANGNRLMVSIVDGGTF</sequence>
<dbReference type="EMBL" id="CM001441">
    <property type="protein sequence ID" value="EHQ92127.1"/>
    <property type="molecule type" value="Genomic_DNA"/>
</dbReference>
<dbReference type="RefSeq" id="WP_007787384.1">
    <property type="nucleotide sequence ID" value="NZ_CM001441.1"/>
</dbReference>
<dbReference type="AlphaFoldDB" id="H5XZT1"/>
<accession>H5XZT1</accession>
<organism evidence="2 3">
    <name type="scientific">Desulfosporosinus youngiae DSM 17734</name>
    <dbReference type="NCBI Taxonomy" id="768710"/>
    <lineage>
        <taxon>Bacteria</taxon>
        <taxon>Bacillati</taxon>
        <taxon>Bacillota</taxon>
        <taxon>Clostridia</taxon>
        <taxon>Eubacteriales</taxon>
        <taxon>Desulfitobacteriaceae</taxon>
        <taxon>Desulfosporosinus</taxon>
    </lineage>
</organism>
<dbReference type="eggNOG" id="COG5301">
    <property type="taxonomic scope" value="Bacteria"/>
</dbReference>
<proteinExistence type="predicted"/>
<reference evidence="2 3" key="1">
    <citation type="submission" date="2011-11" db="EMBL/GenBank/DDBJ databases">
        <title>The Noncontiguous Finished genome of Desulfosporosinus youngiae DSM 17734.</title>
        <authorList>
            <consortium name="US DOE Joint Genome Institute (JGI-PGF)"/>
            <person name="Lucas S."/>
            <person name="Han J."/>
            <person name="Lapidus A."/>
            <person name="Cheng J.-F."/>
            <person name="Goodwin L."/>
            <person name="Pitluck S."/>
            <person name="Peters L."/>
            <person name="Ovchinnikova G."/>
            <person name="Lu M."/>
            <person name="Land M.L."/>
            <person name="Hauser L."/>
            <person name="Pester M."/>
            <person name="Spring S."/>
            <person name="Ollivier B."/>
            <person name="Rattei T."/>
            <person name="Klenk H.-P."/>
            <person name="Wagner M."/>
            <person name="Loy A."/>
            <person name="Woyke T.J."/>
        </authorList>
    </citation>
    <scope>NUCLEOTIDE SEQUENCE [LARGE SCALE GENOMIC DNA]</scope>
    <source>
        <strain evidence="2 3">DSM 17734</strain>
    </source>
</reference>
<feature type="domain" description="Major tropism determinant N-terminal" evidence="1">
    <location>
        <begin position="6"/>
        <end position="42"/>
    </location>
</feature>
<dbReference type="STRING" id="768710.DesyoDRAFT_5196"/>
<dbReference type="InterPro" id="IPR041352">
    <property type="entry name" value="Mtd_N"/>
</dbReference>
<dbReference type="Pfam" id="PF10983">
    <property type="entry name" value="DUF2793"/>
    <property type="match status" value="1"/>
</dbReference>
<dbReference type="OrthoDB" id="564699at2"/>
<dbReference type="Pfam" id="PF18454">
    <property type="entry name" value="Mtd_N"/>
    <property type="match status" value="1"/>
</dbReference>
<evidence type="ECO:0000259" key="1">
    <source>
        <dbReference type="Pfam" id="PF18454"/>
    </source>
</evidence>
<gene>
    <name evidence="2" type="ORF">DesyoDRAFT_5196</name>
</gene>
<evidence type="ECO:0000313" key="2">
    <source>
        <dbReference type="EMBL" id="EHQ92127.1"/>
    </source>
</evidence>
<dbReference type="HOGENOM" id="CLU_815967_0_0_9"/>
<keyword evidence="3" id="KW-1185">Reference proteome</keyword>
<evidence type="ECO:0000313" key="3">
    <source>
        <dbReference type="Proteomes" id="UP000005104"/>
    </source>
</evidence>
<name>H5XZT1_9FIRM</name>
<dbReference type="InterPro" id="IPR021251">
    <property type="entry name" value="DUF2793"/>
</dbReference>
<dbReference type="Proteomes" id="UP000005104">
    <property type="component" value="Chromosome"/>
</dbReference>
<protein>
    <recommendedName>
        <fullName evidence="1">Major tropism determinant N-terminal domain-containing protein</fullName>
    </recommendedName>
</protein>